<name>A0A7R9GWW0_TIMPO</name>
<evidence type="ECO:0000313" key="2">
    <source>
        <dbReference type="EMBL" id="CAD7400800.1"/>
    </source>
</evidence>
<dbReference type="EMBL" id="OD001154">
    <property type="protein sequence ID" value="CAD7400800.1"/>
    <property type="molecule type" value="Genomic_DNA"/>
</dbReference>
<dbReference type="AlphaFoldDB" id="A0A7R9GWW0"/>
<feature type="region of interest" description="Disordered" evidence="1">
    <location>
        <begin position="434"/>
        <end position="468"/>
    </location>
</feature>
<feature type="compositionally biased region" description="Basic and acidic residues" evidence="1">
    <location>
        <begin position="1"/>
        <end position="23"/>
    </location>
</feature>
<gene>
    <name evidence="2" type="ORF">TPSB3V08_LOCUS2777</name>
</gene>
<feature type="region of interest" description="Disordered" evidence="1">
    <location>
        <begin position="1"/>
        <end position="120"/>
    </location>
</feature>
<feature type="compositionally biased region" description="Basic and acidic residues" evidence="1">
    <location>
        <begin position="99"/>
        <end position="111"/>
    </location>
</feature>
<evidence type="ECO:0000256" key="1">
    <source>
        <dbReference type="SAM" id="MobiDB-lite"/>
    </source>
</evidence>
<reference evidence="2" key="1">
    <citation type="submission" date="2020-11" db="EMBL/GenBank/DDBJ databases">
        <authorList>
            <person name="Tran Van P."/>
        </authorList>
    </citation>
    <scope>NUCLEOTIDE SEQUENCE</scope>
</reference>
<feature type="region of interest" description="Disordered" evidence="1">
    <location>
        <begin position="147"/>
        <end position="168"/>
    </location>
</feature>
<feature type="region of interest" description="Disordered" evidence="1">
    <location>
        <begin position="491"/>
        <end position="519"/>
    </location>
</feature>
<protein>
    <submittedName>
        <fullName evidence="2">Uncharacterized protein</fullName>
    </submittedName>
</protein>
<organism evidence="2">
    <name type="scientific">Timema poppense</name>
    <name type="common">Walking stick</name>
    <dbReference type="NCBI Taxonomy" id="170557"/>
    <lineage>
        <taxon>Eukaryota</taxon>
        <taxon>Metazoa</taxon>
        <taxon>Ecdysozoa</taxon>
        <taxon>Arthropoda</taxon>
        <taxon>Hexapoda</taxon>
        <taxon>Insecta</taxon>
        <taxon>Pterygota</taxon>
        <taxon>Neoptera</taxon>
        <taxon>Polyneoptera</taxon>
        <taxon>Phasmatodea</taxon>
        <taxon>Timematodea</taxon>
        <taxon>Timematoidea</taxon>
        <taxon>Timematidae</taxon>
        <taxon>Timema</taxon>
    </lineage>
</organism>
<sequence length="519" mass="58210">MTKEDGDWDRQREPRKEEEVERRGLRKRGGKLAVAAEEPRRLRFRLGRERLDGRTSDGGKYSSAEGPPHLGTGRTFHAWEKRSEGGGEGVGRGRRGRGKPTDQSESKEAGSRDQIQPIGKATSRFPLDPIYCNPALKEELLHRHESKTTSTMKFEASDTLPPRTGCGTSMTTIRMQTQLLYPLEVMENTFITLGATTSLALLGTIHKSQFKNDDGNYVPYPSALFQRTQTDRIAKTNFYGSLGHETSTSINISGIGKVELEEVNPHLRGGRVENHLGKATLSSPDRDSNLDLPVLGSRAQHDKRTVQKKKLIQKEHRDENIDSGLGIWKVELEEVNPHLRGGRVKNHLGKTTAISPDRDSNLDLPVLSSRAQHDKRVSQLRHRGGLNTPNLDSNLDLPIIDRLVYCENSAFDHVDTKAGVGKVKLEEVNPHLRGGRVENHLGKTTPSSPDRDSNLDLPVLSSRAQHDKRISQLRHRGGICMEVVQYTIYDKPPKEHQPGFESQPFHHSQTRQDQTRLML</sequence>
<feature type="compositionally biased region" description="Basic and acidic residues" evidence="1">
    <location>
        <begin position="37"/>
        <end position="57"/>
    </location>
</feature>
<accession>A0A7R9GWW0</accession>
<proteinExistence type="predicted"/>